<organism evidence="9 10">
    <name type="scientific">Hydnum rufescens UP504</name>
    <dbReference type="NCBI Taxonomy" id="1448309"/>
    <lineage>
        <taxon>Eukaryota</taxon>
        <taxon>Fungi</taxon>
        <taxon>Dikarya</taxon>
        <taxon>Basidiomycota</taxon>
        <taxon>Agaricomycotina</taxon>
        <taxon>Agaricomycetes</taxon>
        <taxon>Cantharellales</taxon>
        <taxon>Hydnaceae</taxon>
        <taxon>Hydnum</taxon>
    </lineage>
</organism>
<evidence type="ECO:0000256" key="2">
    <source>
        <dbReference type="ARBA" id="ARBA00009070"/>
    </source>
</evidence>
<dbReference type="GO" id="GO:0005762">
    <property type="term" value="C:mitochondrial large ribosomal subunit"/>
    <property type="evidence" value="ECO:0007669"/>
    <property type="project" value="TreeGrafter"/>
</dbReference>
<dbReference type="AlphaFoldDB" id="A0A9P6DW94"/>
<comment type="subcellular location">
    <subcellularLocation>
        <location evidence="1">Mitochondrion</location>
    </subcellularLocation>
</comment>
<evidence type="ECO:0000256" key="6">
    <source>
        <dbReference type="ARBA" id="ARBA00023274"/>
    </source>
</evidence>
<dbReference type="CDD" id="cd04661">
    <property type="entry name" value="NUDIX_MRP_L46"/>
    <property type="match status" value="1"/>
</dbReference>
<proteinExistence type="inferred from homology"/>
<keyword evidence="6" id="KW-0687">Ribonucleoprotein</keyword>
<evidence type="ECO:0000256" key="7">
    <source>
        <dbReference type="ARBA" id="ARBA00035190"/>
    </source>
</evidence>
<evidence type="ECO:0000256" key="5">
    <source>
        <dbReference type="ARBA" id="ARBA00023128"/>
    </source>
</evidence>
<dbReference type="Proteomes" id="UP000886523">
    <property type="component" value="Unassembled WGS sequence"/>
</dbReference>
<evidence type="ECO:0000259" key="8">
    <source>
        <dbReference type="Pfam" id="PF11788"/>
    </source>
</evidence>
<evidence type="ECO:0000313" key="10">
    <source>
        <dbReference type="Proteomes" id="UP000886523"/>
    </source>
</evidence>
<feature type="domain" description="Large ribosomal subunit protein mL46 N-terminal" evidence="8">
    <location>
        <begin position="26"/>
        <end position="91"/>
    </location>
</feature>
<dbReference type="PANTHER" id="PTHR13124">
    <property type="entry name" value="39S RIBOSOMAL PROTEIN L46, MITOCHONDRIAL PRECURSOR-RELATED"/>
    <property type="match status" value="1"/>
</dbReference>
<accession>A0A9P6DW94</accession>
<reference evidence="9" key="1">
    <citation type="journal article" date="2020" name="Nat. Commun.">
        <title>Large-scale genome sequencing of mycorrhizal fungi provides insights into the early evolution of symbiotic traits.</title>
        <authorList>
            <person name="Miyauchi S."/>
            <person name="Kiss E."/>
            <person name="Kuo A."/>
            <person name="Drula E."/>
            <person name="Kohler A."/>
            <person name="Sanchez-Garcia M."/>
            <person name="Morin E."/>
            <person name="Andreopoulos B."/>
            <person name="Barry K.W."/>
            <person name="Bonito G."/>
            <person name="Buee M."/>
            <person name="Carver A."/>
            <person name="Chen C."/>
            <person name="Cichocki N."/>
            <person name="Clum A."/>
            <person name="Culley D."/>
            <person name="Crous P.W."/>
            <person name="Fauchery L."/>
            <person name="Girlanda M."/>
            <person name="Hayes R.D."/>
            <person name="Keri Z."/>
            <person name="LaButti K."/>
            <person name="Lipzen A."/>
            <person name="Lombard V."/>
            <person name="Magnuson J."/>
            <person name="Maillard F."/>
            <person name="Murat C."/>
            <person name="Nolan M."/>
            <person name="Ohm R.A."/>
            <person name="Pangilinan J."/>
            <person name="Pereira M.F."/>
            <person name="Perotto S."/>
            <person name="Peter M."/>
            <person name="Pfister S."/>
            <person name="Riley R."/>
            <person name="Sitrit Y."/>
            <person name="Stielow J.B."/>
            <person name="Szollosi G."/>
            <person name="Zifcakova L."/>
            <person name="Stursova M."/>
            <person name="Spatafora J.W."/>
            <person name="Tedersoo L."/>
            <person name="Vaario L.M."/>
            <person name="Yamada A."/>
            <person name="Yan M."/>
            <person name="Wang P."/>
            <person name="Xu J."/>
            <person name="Bruns T."/>
            <person name="Baldrian P."/>
            <person name="Vilgalys R."/>
            <person name="Dunand C."/>
            <person name="Henrissat B."/>
            <person name="Grigoriev I.V."/>
            <person name="Hibbett D."/>
            <person name="Nagy L.G."/>
            <person name="Martin F.M."/>
        </authorList>
    </citation>
    <scope>NUCLEOTIDE SEQUENCE</scope>
    <source>
        <strain evidence="9">UP504</strain>
    </source>
</reference>
<dbReference type="PANTHER" id="PTHR13124:SF12">
    <property type="entry name" value="LARGE RIBOSOMAL SUBUNIT PROTEIN ML46"/>
    <property type="match status" value="1"/>
</dbReference>
<keyword evidence="5" id="KW-0496">Mitochondrion</keyword>
<evidence type="ECO:0000256" key="3">
    <source>
        <dbReference type="ARBA" id="ARBA00022946"/>
    </source>
</evidence>
<gene>
    <name evidence="9" type="ORF">BS47DRAFT_1339988</name>
</gene>
<dbReference type="GO" id="GO:0003735">
    <property type="term" value="F:structural constituent of ribosome"/>
    <property type="evidence" value="ECO:0007669"/>
    <property type="project" value="InterPro"/>
</dbReference>
<keyword evidence="4" id="KW-0689">Ribosomal protein</keyword>
<evidence type="ECO:0000256" key="4">
    <source>
        <dbReference type="ARBA" id="ARBA00022980"/>
    </source>
</evidence>
<dbReference type="InterPro" id="IPR033650">
    <property type="entry name" value="Ribosomal_mL46_NUDIX"/>
</dbReference>
<sequence>MLPSSVRRSGESAIGNLRFHASPRPYNLQAAVLLVRGPQLTQEASPFENAYYSYQGRLARALSEPFPADFYFKKGTVLQRRFSAEERIREAQTFGVGFEGEEGDEKLEDVPIEEDEIKVLPRVSKADEQNDLKSLNRRGDRNLYLLVKSPGQTSWRFPHWTVDTSQALHKSVRDALVSTFGPNMNTWIVGRQPVAVQNCPPSSQDPTAVKTFFFKARILGGKPALSNARQVEDFAWLTKDEIQDRVDLSYWKGVNDLLPSI</sequence>
<dbReference type="InterPro" id="IPR040008">
    <property type="entry name" value="Ribosomal_mL46"/>
</dbReference>
<comment type="caution">
    <text evidence="9">The sequence shown here is derived from an EMBL/GenBank/DDBJ whole genome shotgun (WGS) entry which is preliminary data.</text>
</comment>
<keyword evidence="10" id="KW-1185">Reference proteome</keyword>
<comment type="similarity">
    <text evidence="2">Belongs to the mitochondrion-specific ribosomal protein mL46 family.</text>
</comment>
<name>A0A9P6DW94_9AGAM</name>
<dbReference type="OrthoDB" id="414075at2759"/>
<dbReference type="InterPro" id="IPR021757">
    <property type="entry name" value="Ribosomal_mL46_N"/>
</dbReference>
<dbReference type="Gene3D" id="3.90.79.10">
    <property type="entry name" value="Nucleoside Triphosphate Pyrophosphohydrolase"/>
    <property type="match status" value="1"/>
</dbReference>
<evidence type="ECO:0000256" key="1">
    <source>
        <dbReference type="ARBA" id="ARBA00004173"/>
    </source>
</evidence>
<dbReference type="EMBL" id="MU128933">
    <property type="protein sequence ID" value="KAF9517236.1"/>
    <property type="molecule type" value="Genomic_DNA"/>
</dbReference>
<dbReference type="Pfam" id="PF11788">
    <property type="entry name" value="MRP-L46"/>
    <property type="match status" value="1"/>
</dbReference>
<keyword evidence="3" id="KW-0809">Transit peptide</keyword>
<evidence type="ECO:0000313" key="9">
    <source>
        <dbReference type="EMBL" id="KAF9517236.1"/>
    </source>
</evidence>
<protein>
    <recommendedName>
        <fullName evidence="7">Large ribosomal subunit protein mL46</fullName>
    </recommendedName>
</protein>